<dbReference type="Proteomes" id="UP000886998">
    <property type="component" value="Unassembled WGS sequence"/>
</dbReference>
<keyword evidence="2" id="KW-1185">Reference proteome</keyword>
<organism evidence="1 2">
    <name type="scientific">Trichonephila inaurata madagascariensis</name>
    <dbReference type="NCBI Taxonomy" id="2747483"/>
    <lineage>
        <taxon>Eukaryota</taxon>
        <taxon>Metazoa</taxon>
        <taxon>Ecdysozoa</taxon>
        <taxon>Arthropoda</taxon>
        <taxon>Chelicerata</taxon>
        <taxon>Arachnida</taxon>
        <taxon>Araneae</taxon>
        <taxon>Araneomorphae</taxon>
        <taxon>Entelegynae</taxon>
        <taxon>Araneoidea</taxon>
        <taxon>Nephilidae</taxon>
        <taxon>Trichonephila</taxon>
        <taxon>Trichonephila inaurata</taxon>
    </lineage>
</organism>
<gene>
    <name evidence="1" type="ORF">TNIN_118551</name>
</gene>
<evidence type="ECO:0000313" key="2">
    <source>
        <dbReference type="Proteomes" id="UP000886998"/>
    </source>
</evidence>
<evidence type="ECO:0000313" key="1">
    <source>
        <dbReference type="EMBL" id="GFY67834.1"/>
    </source>
</evidence>
<reference evidence="1" key="1">
    <citation type="submission" date="2020-08" db="EMBL/GenBank/DDBJ databases">
        <title>Multicomponent nature underlies the extraordinary mechanical properties of spider dragline silk.</title>
        <authorList>
            <person name="Kono N."/>
            <person name="Nakamura H."/>
            <person name="Mori M."/>
            <person name="Yoshida Y."/>
            <person name="Ohtoshi R."/>
            <person name="Malay A.D."/>
            <person name="Moran D.A.P."/>
            <person name="Tomita M."/>
            <person name="Numata K."/>
            <person name="Arakawa K."/>
        </authorList>
    </citation>
    <scope>NUCLEOTIDE SEQUENCE</scope>
</reference>
<sequence length="291" mass="34448">MDIAMCLEDSNERCVSLEMRLQTQNMGPSNSKEGMHDKYSQIIRYLLLKSLEESSYGDSPPLDDLEGIEIFGIHFVINMLALRLFNKEFENILERRYQKDPYCETEDVQFFLSRCVLLCPVPTYFNFVLVVAFLTKVVIVDVDDLDCFDIMYMSEFCLDVLYRRIFWKIFQSEEDFEKLNIFCDEFRKKFALTFSTIIELRSTPLCENWINLIQNCLNAPDVGFPLEESEITMFRNASWERNNLEYNQRMAWNIEKTFFSGVRKRQMQSSCQLCGTKCHNYLTYLNSFISI</sequence>
<dbReference type="OrthoDB" id="6439474at2759"/>
<protein>
    <submittedName>
        <fullName evidence="1">Uncharacterized protein</fullName>
    </submittedName>
</protein>
<name>A0A8X7CDM5_9ARAC</name>
<dbReference type="AlphaFoldDB" id="A0A8X7CDM5"/>
<accession>A0A8X7CDM5</accession>
<dbReference type="EMBL" id="BMAV01016774">
    <property type="protein sequence ID" value="GFY67834.1"/>
    <property type="molecule type" value="Genomic_DNA"/>
</dbReference>
<comment type="caution">
    <text evidence="1">The sequence shown here is derived from an EMBL/GenBank/DDBJ whole genome shotgun (WGS) entry which is preliminary data.</text>
</comment>
<proteinExistence type="predicted"/>